<reference evidence="2" key="1">
    <citation type="submission" date="2015-07" db="EMBL/GenBank/DDBJ databases">
        <title>Fjat-10036 dsm4.</title>
        <authorList>
            <person name="Liu B."/>
            <person name="Wang J."/>
            <person name="Zhu Y."/>
            <person name="Liu G."/>
            <person name="Chen Q."/>
            <person name="Chen Z."/>
            <person name="Lan J."/>
            <person name="Che J."/>
            <person name="Ge C."/>
            <person name="Shi H."/>
            <person name="Pan Z."/>
            <person name="Liu X."/>
        </authorList>
    </citation>
    <scope>NUCLEOTIDE SEQUENCE [LARGE SCALE GENOMIC DNA]</scope>
    <source>
        <strain evidence="2">DSM 4</strain>
    </source>
</reference>
<dbReference type="AlphaFoldDB" id="A0A0M0GC38"/>
<dbReference type="STRING" id="1459.AF332_11865"/>
<sequence>MDKNLAIKLLKEMNKTADELTVVTRLYFNNDNDYVQGFSFFANEEYMSEGLLEALQYGQTLTTDQEEELRQYLIEKHI</sequence>
<accession>A0A0M0GC38</accession>
<keyword evidence="2" id="KW-1185">Reference proteome</keyword>
<name>A0A0M0GC38_SPOGL</name>
<proteinExistence type="predicted"/>
<dbReference type="RefSeq" id="WP_053434809.1">
    <property type="nucleotide sequence ID" value="NZ_LGUF01000007.1"/>
</dbReference>
<dbReference type="OrthoDB" id="9999430at2"/>
<protein>
    <submittedName>
        <fullName evidence="1">Uncharacterized protein</fullName>
    </submittedName>
</protein>
<evidence type="ECO:0000313" key="1">
    <source>
        <dbReference type="EMBL" id="KON87455.1"/>
    </source>
</evidence>
<evidence type="ECO:0000313" key="2">
    <source>
        <dbReference type="Proteomes" id="UP000037109"/>
    </source>
</evidence>
<organism evidence="1 2">
    <name type="scientific">Sporosarcina globispora</name>
    <name type="common">Bacillus globisporus</name>
    <dbReference type="NCBI Taxonomy" id="1459"/>
    <lineage>
        <taxon>Bacteria</taxon>
        <taxon>Bacillati</taxon>
        <taxon>Bacillota</taxon>
        <taxon>Bacilli</taxon>
        <taxon>Bacillales</taxon>
        <taxon>Caryophanaceae</taxon>
        <taxon>Sporosarcina</taxon>
    </lineage>
</organism>
<dbReference type="EMBL" id="LGUF01000007">
    <property type="protein sequence ID" value="KON87455.1"/>
    <property type="molecule type" value="Genomic_DNA"/>
</dbReference>
<dbReference type="Proteomes" id="UP000037109">
    <property type="component" value="Unassembled WGS sequence"/>
</dbReference>
<dbReference type="PATRIC" id="fig|1459.3.peg.2557"/>
<gene>
    <name evidence="1" type="ORF">AF332_11865</name>
</gene>
<comment type="caution">
    <text evidence="1">The sequence shown here is derived from an EMBL/GenBank/DDBJ whole genome shotgun (WGS) entry which is preliminary data.</text>
</comment>